<keyword evidence="3" id="KW-1003">Cell membrane</keyword>
<dbReference type="EMBL" id="JBHTGR010000011">
    <property type="protein sequence ID" value="MFC7746934.1"/>
    <property type="molecule type" value="Genomic_DNA"/>
</dbReference>
<accession>A0ABW2UWG6</accession>
<evidence type="ECO:0000256" key="3">
    <source>
        <dbReference type="ARBA" id="ARBA00022475"/>
    </source>
</evidence>
<gene>
    <name evidence="9" type="ORF">ACFQU8_06750</name>
</gene>
<dbReference type="RefSeq" id="WP_382358447.1">
    <property type="nucleotide sequence ID" value="NZ_JBHTGR010000011.1"/>
</dbReference>
<organism evidence="9 10">
    <name type="scientific">Lentibacillus kimchii</name>
    <dbReference type="NCBI Taxonomy" id="1542911"/>
    <lineage>
        <taxon>Bacteria</taxon>
        <taxon>Bacillati</taxon>
        <taxon>Bacillota</taxon>
        <taxon>Bacilli</taxon>
        <taxon>Bacillales</taxon>
        <taxon>Bacillaceae</taxon>
        <taxon>Lentibacillus</taxon>
    </lineage>
</organism>
<name>A0ABW2UWG6_9BACI</name>
<dbReference type="Gene3D" id="3.30.240.20">
    <property type="entry name" value="bsu07140 like domains"/>
    <property type="match status" value="2"/>
</dbReference>
<dbReference type="PANTHER" id="PTHR34582:SF2">
    <property type="entry name" value="UPF0702 TRANSMEMBRANE PROTEIN YDFR"/>
    <property type="match status" value="1"/>
</dbReference>
<dbReference type="InterPro" id="IPR023090">
    <property type="entry name" value="UPF0702_alpha/beta_dom_sf"/>
</dbReference>
<reference evidence="10" key="1">
    <citation type="journal article" date="2019" name="Int. J. Syst. Evol. Microbiol.">
        <title>The Global Catalogue of Microorganisms (GCM) 10K type strain sequencing project: providing services to taxonomists for standard genome sequencing and annotation.</title>
        <authorList>
            <consortium name="The Broad Institute Genomics Platform"/>
            <consortium name="The Broad Institute Genome Sequencing Center for Infectious Disease"/>
            <person name="Wu L."/>
            <person name="Ma J."/>
        </authorList>
    </citation>
    <scope>NUCLEOTIDE SEQUENCE [LARGE SCALE GENOMIC DNA]</scope>
    <source>
        <strain evidence="10">JCM 30234</strain>
    </source>
</reference>
<dbReference type="Proteomes" id="UP001596620">
    <property type="component" value="Unassembled WGS sequence"/>
</dbReference>
<evidence type="ECO:0000256" key="2">
    <source>
        <dbReference type="ARBA" id="ARBA00006448"/>
    </source>
</evidence>
<evidence type="ECO:0000313" key="9">
    <source>
        <dbReference type="EMBL" id="MFC7746934.1"/>
    </source>
</evidence>
<comment type="subcellular location">
    <subcellularLocation>
        <location evidence="1">Cell membrane</location>
        <topology evidence="1">Multi-pass membrane protein</topology>
    </subcellularLocation>
</comment>
<feature type="transmembrane region" description="Helical" evidence="7">
    <location>
        <begin position="59"/>
        <end position="78"/>
    </location>
</feature>
<comment type="caution">
    <text evidence="9">The sequence shown here is derived from an EMBL/GenBank/DDBJ whole genome shotgun (WGS) entry which is preliminary data.</text>
</comment>
<keyword evidence="4 7" id="KW-0812">Transmembrane</keyword>
<dbReference type="Pfam" id="PF04239">
    <property type="entry name" value="DUF421"/>
    <property type="match status" value="1"/>
</dbReference>
<protein>
    <submittedName>
        <fullName evidence="9">DUF421 domain-containing protein</fullName>
    </submittedName>
</protein>
<comment type="similarity">
    <text evidence="2">Belongs to the UPF0702 family.</text>
</comment>
<evidence type="ECO:0000256" key="5">
    <source>
        <dbReference type="ARBA" id="ARBA00022989"/>
    </source>
</evidence>
<feature type="transmembrane region" description="Helical" evidence="7">
    <location>
        <begin position="6"/>
        <end position="25"/>
    </location>
</feature>
<evidence type="ECO:0000256" key="1">
    <source>
        <dbReference type="ARBA" id="ARBA00004651"/>
    </source>
</evidence>
<evidence type="ECO:0000313" key="10">
    <source>
        <dbReference type="Proteomes" id="UP001596620"/>
    </source>
</evidence>
<feature type="domain" description="YetF C-terminal" evidence="8">
    <location>
        <begin position="85"/>
        <end position="209"/>
    </location>
</feature>
<keyword evidence="6 7" id="KW-0472">Membrane</keyword>
<evidence type="ECO:0000256" key="4">
    <source>
        <dbReference type="ARBA" id="ARBA00022692"/>
    </source>
</evidence>
<evidence type="ECO:0000259" key="8">
    <source>
        <dbReference type="Pfam" id="PF04239"/>
    </source>
</evidence>
<keyword evidence="10" id="KW-1185">Reference proteome</keyword>
<dbReference type="PANTHER" id="PTHR34582">
    <property type="entry name" value="UPF0702 TRANSMEMBRANE PROTEIN YCAP"/>
    <property type="match status" value="1"/>
</dbReference>
<evidence type="ECO:0000256" key="6">
    <source>
        <dbReference type="ARBA" id="ARBA00023136"/>
    </source>
</evidence>
<dbReference type="InterPro" id="IPR007353">
    <property type="entry name" value="DUF421"/>
</dbReference>
<keyword evidence="5 7" id="KW-1133">Transmembrane helix</keyword>
<proteinExistence type="inferred from homology"/>
<evidence type="ECO:0000256" key="7">
    <source>
        <dbReference type="SAM" id="Phobius"/>
    </source>
</evidence>
<sequence>MDAIAYIIRCIIMLLVTWTAIRLIGKKSISNMTSYDFAGIMLLTTVTAEPLVYKVPSKASVGAAVIVIIIVLLGTLSLRTRFYNMDSKPTIVISGGHVQEKELRKGNMNIPLLLSELRLKGYQNIADVKYAIIEPNGKLSVVPAPEARPVQPSDIAIQPFPVFLSFPLVIDGQINDENLSFFQKDEEWLMQRLMTFSINDINDVLLAQIDSQGQLYVINKSKDLQTPNIF</sequence>